<dbReference type="PROSITE" id="PS51319">
    <property type="entry name" value="TFIIS_N"/>
    <property type="match status" value="1"/>
</dbReference>
<keyword evidence="4 5" id="KW-0539">Nucleus</keyword>
<evidence type="ECO:0000256" key="2">
    <source>
        <dbReference type="ARBA" id="ARBA00022771"/>
    </source>
</evidence>
<evidence type="ECO:0000256" key="1">
    <source>
        <dbReference type="ARBA" id="ARBA00022723"/>
    </source>
</evidence>
<dbReference type="InterPro" id="IPR017923">
    <property type="entry name" value="TFIIS_N"/>
</dbReference>
<name>A0ABY6L788_9ARAC</name>
<dbReference type="InterPro" id="IPR035441">
    <property type="entry name" value="TFIIS/LEDGF_dom_sf"/>
</dbReference>
<gene>
    <name evidence="9" type="ORF">LAZ67_14002291</name>
</gene>
<protein>
    <submittedName>
        <fullName evidence="9">TCEA1</fullName>
    </submittedName>
</protein>
<dbReference type="InterPro" id="IPR003618">
    <property type="entry name" value="TFIIS_cen_dom"/>
</dbReference>
<reference evidence="9 10" key="1">
    <citation type="submission" date="2022-01" db="EMBL/GenBank/DDBJ databases">
        <title>A chromosomal length assembly of Cordylochernes scorpioides.</title>
        <authorList>
            <person name="Zeh D."/>
            <person name="Zeh J."/>
        </authorList>
    </citation>
    <scope>NUCLEOTIDE SEQUENCE [LARGE SCALE GENOMIC DNA]</scope>
    <source>
        <strain evidence="9">IN4F17</strain>
        <tissue evidence="9">Whole Body</tissue>
    </source>
</reference>
<evidence type="ECO:0000259" key="8">
    <source>
        <dbReference type="PROSITE" id="PS51321"/>
    </source>
</evidence>
<evidence type="ECO:0000256" key="5">
    <source>
        <dbReference type="PROSITE-ProRule" id="PRU00649"/>
    </source>
</evidence>
<evidence type="ECO:0000313" key="9">
    <source>
        <dbReference type="EMBL" id="UYV76883.1"/>
    </source>
</evidence>
<organism evidence="9 10">
    <name type="scientific">Cordylochernes scorpioides</name>
    <dbReference type="NCBI Taxonomy" id="51811"/>
    <lineage>
        <taxon>Eukaryota</taxon>
        <taxon>Metazoa</taxon>
        <taxon>Ecdysozoa</taxon>
        <taxon>Arthropoda</taxon>
        <taxon>Chelicerata</taxon>
        <taxon>Arachnida</taxon>
        <taxon>Pseudoscorpiones</taxon>
        <taxon>Cheliferoidea</taxon>
        <taxon>Chernetidae</taxon>
        <taxon>Cordylochernes</taxon>
    </lineage>
</organism>
<evidence type="ECO:0000256" key="4">
    <source>
        <dbReference type="ARBA" id="ARBA00023242"/>
    </source>
</evidence>
<keyword evidence="10" id="KW-1185">Reference proteome</keyword>
<dbReference type="InterPro" id="IPR036575">
    <property type="entry name" value="TFIIS_cen_dom_sf"/>
</dbReference>
<dbReference type="EMBL" id="CP092876">
    <property type="protein sequence ID" value="UYV76883.1"/>
    <property type="molecule type" value="Genomic_DNA"/>
</dbReference>
<feature type="region of interest" description="Disordered" evidence="6">
    <location>
        <begin position="31"/>
        <end position="77"/>
    </location>
</feature>
<dbReference type="Proteomes" id="UP001235939">
    <property type="component" value="Chromosome 14"/>
</dbReference>
<sequence>MTVNALRKSSTDDEVITLAKFLIKTWKKLLSGKGGDDKKSADSPNGSGPKESSPPATGSSRGPMSIPKQTSFPTDTNNVVRLKCREMLANALKAPDMPEGCEEPEDLAAKIEDHILLSHLRLVASSLNLGMEGYGKFIYIQSSSDK</sequence>
<keyword evidence="3" id="KW-0862">Zinc</keyword>
<evidence type="ECO:0000259" key="7">
    <source>
        <dbReference type="PROSITE" id="PS51319"/>
    </source>
</evidence>
<evidence type="ECO:0000313" key="10">
    <source>
        <dbReference type="Proteomes" id="UP001235939"/>
    </source>
</evidence>
<dbReference type="PANTHER" id="PTHR11477:SF0">
    <property type="entry name" value="IP08861P-RELATED"/>
    <property type="match status" value="1"/>
</dbReference>
<feature type="compositionally biased region" description="Polar residues" evidence="6">
    <location>
        <begin position="54"/>
        <end position="77"/>
    </location>
</feature>
<dbReference type="Gene3D" id="1.20.930.10">
    <property type="entry name" value="Conserved domain common to transcription factors TFIIS, elongin A, CRSP70"/>
    <property type="match status" value="1"/>
</dbReference>
<feature type="domain" description="TFIIS central" evidence="8">
    <location>
        <begin position="80"/>
        <end position="146"/>
    </location>
</feature>
<evidence type="ECO:0000256" key="6">
    <source>
        <dbReference type="SAM" id="MobiDB-lite"/>
    </source>
</evidence>
<dbReference type="SUPFAM" id="SSF46942">
    <property type="entry name" value="Elongation factor TFIIS domain 2"/>
    <property type="match status" value="1"/>
</dbReference>
<dbReference type="SUPFAM" id="SSF47676">
    <property type="entry name" value="Conserved domain common to transcription factors TFIIS, elongin A, CRSP70"/>
    <property type="match status" value="1"/>
</dbReference>
<dbReference type="PANTHER" id="PTHR11477">
    <property type="entry name" value="TRANSCRIPTION FACTOR S-II ZINC FINGER DOMAIN-CONTAINING PROTEIN"/>
    <property type="match status" value="1"/>
</dbReference>
<proteinExistence type="predicted"/>
<comment type="subcellular location">
    <subcellularLocation>
        <location evidence="5">Nucleus</location>
    </subcellularLocation>
</comment>
<keyword evidence="1" id="KW-0479">Metal-binding</keyword>
<dbReference type="PROSITE" id="PS51321">
    <property type="entry name" value="TFIIS_CENTRAL"/>
    <property type="match status" value="1"/>
</dbReference>
<evidence type="ECO:0000256" key="3">
    <source>
        <dbReference type="ARBA" id="ARBA00022833"/>
    </source>
</evidence>
<feature type="domain" description="TFIIS N-terminal" evidence="7">
    <location>
        <begin position="1"/>
        <end position="33"/>
    </location>
</feature>
<accession>A0ABY6L788</accession>
<keyword evidence="2" id="KW-0863">Zinc-finger</keyword>
<dbReference type="Pfam" id="PF08711">
    <property type="entry name" value="Med26"/>
    <property type="match status" value="1"/>
</dbReference>